<name>A0A6A7WDB5_9BACT</name>
<organism evidence="1 2">
    <name type="scientific">Segatella copri</name>
    <dbReference type="NCBI Taxonomy" id="165179"/>
    <lineage>
        <taxon>Bacteria</taxon>
        <taxon>Pseudomonadati</taxon>
        <taxon>Bacteroidota</taxon>
        <taxon>Bacteroidia</taxon>
        <taxon>Bacteroidales</taxon>
        <taxon>Prevotellaceae</taxon>
        <taxon>Segatella</taxon>
    </lineage>
</organism>
<sequence>MRIFAKTHARTYLYIHTKNKIRMQFMTTHNLLFMKPLRSITFLVALFLLTVSDVSAQEVMRVLGTVVVKSDGSPCIGVNVSDAATRRVLAMTDVDGTFAVNVRSNARLRFSMVGMKTKEVDVKGKSRLRVVLEEESVSLKEVTVSQKRITDKILPEPTDIEVRGNYFHVKTRVRVPREMFSHNTRLVVQPVLNNATRKQVTLMKPMVYDAREYNETQDRLYSFDLNDSLAGDPLARYITVKSEQTREKGRPNDIIGYNDSIYVEHVKDDFSCDVYMAIENYNRILYRDTTIIARGTVNPLRFLDYSFAAHELTDSAYFPKKEVQLRDSQGKVNLRFPVGKAVFDSSDPQNASEIDKLRQQIETISQSKGASLSSLELRGQSSPEGRYSRNMSLAKMRMDYALGFLKRTLPADMTQGMTFTSDAKVAPWSRVAEILRKDTLASEADRVEAILAAHPGNIEAQGRAIQRLPFYHKIIATRCLPQLRRVDYTLHYNVYRTLTIDEIAQLYAQDYSQLSKYEFFKLYRAEADTAKRVAMMRQALEVYPSFMAAANDLSVQLINHRQYDASLLRPFAGANAPQEVNVNQLITLLNEGLYASADSVAHFVNDNESTHTILAVNAVLNSRYDAKNYATIAKTGKRNEVVMLLAMKLDDAALRMSRQLPDNEAVSHYLRAICLNRTNDPTEAYEELKRAFAMDASLKEIAKTDGDVTDLLSTDKQQ</sequence>
<protein>
    <recommendedName>
        <fullName evidence="3">Carboxypeptidase-like regulatory domain-containing protein</fullName>
    </recommendedName>
</protein>
<proteinExistence type="predicted"/>
<evidence type="ECO:0000313" key="1">
    <source>
        <dbReference type="EMBL" id="MQP12457.1"/>
    </source>
</evidence>
<dbReference type="OrthoDB" id="1057719at2"/>
<evidence type="ECO:0000313" key="2">
    <source>
        <dbReference type="Proteomes" id="UP000384372"/>
    </source>
</evidence>
<accession>A0A6A7WDB5</accession>
<reference evidence="1 2" key="1">
    <citation type="submission" date="2019-09" db="EMBL/GenBank/DDBJ databases">
        <title>Distinct polysaccharide growth profiles of human intestinal Prevotella copri isolates.</title>
        <authorList>
            <person name="Fehlner-Peach H."/>
            <person name="Magnabosco C."/>
            <person name="Raghavan V."/>
            <person name="Scher J.U."/>
            <person name="Tett A."/>
            <person name="Cox L.M."/>
            <person name="Gottsegen C."/>
            <person name="Watters A."/>
            <person name="Wiltshire- Gordon J.D."/>
            <person name="Segata N."/>
            <person name="Bonneau R."/>
            <person name="Littman D.R."/>
        </authorList>
    </citation>
    <scope>NUCLEOTIDE SEQUENCE [LARGE SCALE GENOMIC DNA]</scope>
    <source>
        <strain evidence="2">iAQ1173</strain>
    </source>
</reference>
<evidence type="ECO:0008006" key="3">
    <source>
        <dbReference type="Google" id="ProtNLM"/>
    </source>
</evidence>
<dbReference type="InterPro" id="IPR008969">
    <property type="entry name" value="CarboxyPept-like_regulatory"/>
</dbReference>
<comment type="caution">
    <text evidence="1">The sequence shown here is derived from an EMBL/GenBank/DDBJ whole genome shotgun (WGS) entry which is preliminary data.</text>
</comment>
<dbReference type="SUPFAM" id="SSF49464">
    <property type="entry name" value="Carboxypeptidase regulatory domain-like"/>
    <property type="match status" value="1"/>
</dbReference>
<gene>
    <name evidence="1" type="ORF">F7D20_10945</name>
</gene>
<dbReference type="AlphaFoldDB" id="A0A6A7WDB5"/>
<dbReference type="Pfam" id="PF13715">
    <property type="entry name" value="CarbopepD_reg_2"/>
    <property type="match status" value="1"/>
</dbReference>
<keyword evidence="2" id="KW-1185">Reference proteome</keyword>
<dbReference type="EMBL" id="VZAD01000082">
    <property type="protein sequence ID" value="MQP12457.1"/>
    <property type="molecule type" value="Genomic_DNA"/>
</dbReference>
<dbReference type="Proteomes" id="UP000384372">
    <property type="component" value="Unassembled WGS sequence"/>
</dbReference>